<feature type="compositionally biased region" description="Polar residues" evidence="1">
    <location>
        <begin position="9"/>
        <end position="19"/>
    </location>
</feature>
<evidence type="ECO:0000313" key="3">
    <source>
        <dbReference type="EMBL" id="PLW30615.1"/>
    </source>
</evidence>
<evidence type="ECO:0000256" key="1">
    <source>
        <dbReference type="SAM" id="MobiDB-lite"/>
    </source>
</evidence>
<protein>
    <submittedName>
        <fullName evidence="3">Uncharacterized protein</fullName>
    </submittedName>
</protein>
<comment type="caution">
    <text evidence="3">The sequence shown here is derived from an EMBL/GenBank/DDBJ whole genome shotgun (WGS) entry which is preliminary data.</text>
</comment>
<sequence>MTWGDLRSAPSSMHLSPTRISHHHVHSIQQRRTSAHGAVIGTRHEQQMANGTQVPVVGAGTFLKFRTNWASAPSQARCRWQLLVGTHPFSEPSELTKLENQYMLVIELGELKELAAKLGEISELNDKLAW</sequence>
<keyword evidence="4" id="KW-1185">Reference proteome</keyword>
<dbReference type="AlphaFoldDB" id="A0A2N5TYN2"/>
<dbReference type="EMBL" id="PGCJ01000371">
    <property type="protein sequence ID" value="PLW30615.1"/>
    <property type="molecule type" value="Genomic_DNA"/>
</dbReference>
<evidence type="ECO:0000313" key="4">
    <source>
        <dbReference type="Proteomes" id="UP000235388"/>
    </source>
</evidence>
<accession>A0A2N5TYN2</accession>
<evidence type="ECO:0000313" key="2">
    <source>
        <dbReference type="EMBL" id="PLW28449.1"/>
    </source>
</evidence>
<organism evidence="3 4">
    <name type="scientific">Puccinia coronata f. sp. avenae</name>
    <dbReference type="NCBI Taxonomy" id="200324"/>
    <lineage>
        <taxon>Eukaryota</taxon>
        <taxon>Fungi</taxon>
        <taxon>Dikarya</taxon>
        <taxon>Basidiomycota</taxon>
        <taxon>Pucciniomycotina</taxon>
        <taxon>Pucciniomycetes</taxon>
        <taxon>Pucciniales</taxon>
        <taxon>Pucciniaceae</taxon>
        <taxon>Puccinia</taxon>
    </lineage>
</organism>
<reference evidence="3 4" key="1">
    <citation type="submission" date="2017-11" db="EMBL/GenBank/DDBJ databases">
        <title>De novo assembly and phasing of dikaryotic genomes from two isolates of Puccinia coronata f. sp. avenae, the causal agent of oat crown rust.</title>
        <authorList>
            <person name="Miller M.E."/>
            <person name="Zhang Y."/>
            <person name="Omidvar V."/>
            <person name="Sperschneider J."/>
            <person name="Schwessinger B."/>
            <person name="Raley C."/>
            <person name="Palmer J.M."/>
            <person name="Garnica D."/>
            <person name="Upadhyaya N."/>
            <person name="Rathjen J."/>
            <person name="Taylor J.M."/>
            <person name="Park R.F."/>
            <person name="Dodds P.N."/>
            <person name="Hirsch C.D."/>
            <person name="Kianian S.F."/>
            <person name="Figueroa M."/>
        </authorList>
    </citation>
    <scope>NUCLEOTIDE SEQUENCE [LARGE SCALE GENOMIC DNA]</scope>
    <source>
        <strain evidence="3">12NC29</strain>
    </source>
</reference>
<dbReference type="EMBL" id="PGCJ01000444">
    <property type="protein sequence ID" value="PLW28449.1"/>
    <property type="molecule type" value="Genomic_DNA"/>
</dbReference>
<proteinExistence type="predicted"/>
<feature type="region of interest" description="Disordered" evidence="1">
    <location>
        <begin position="1"/>
        <end position="22"/>
    </location>
</feature>
<name>A0A2N5TYN2_9BASI</name>
<gene>
    <name evidence="3" type="ORF">PCANC_23724</name>
    <name evidence="2" type="ORF">PCANC_25114</name>
</gene>
<dbReference type="Proteomes" id="UP000235388">
    <property type="component" value="Unassembled WGS sequence"/>
</dbReference>